<keyword evidence="4 7" id="KW-0812">Transmembrane</keyword>
<feature type="transmembrane region" description="Helical" evidence="7">
    <location>
        <begin position="380"/>
        <end position="398"/>
    </location>
</feature>
<proteinExistence type="predicted"/>
<dbReference type="EMBL" id="CAJVAF010000354">
    <property type="protein sequence ID" value="CAG7600467.1"/>
    <property type="molecule type" value="Genomic_DNA"/>
</dbReference>
<protein>
    <submittedName>
        <fullName evidence="8">Sodium:alanine symporter family protein</fullName>
    </submittedName>
</protein>
<dbReference type="AlphaFoldDB" id="A0A8S4C4E8"/>
<dbReference type="PANTHER" id="PTHR30330:SF3">
    <property type="entry name" value="TRANSCRIPTIONAL REGULATOR, LRP FAMILY"/>
    <property type="match status" value="1"/>
</dbReference>
<accession>A0A8S4C4E8</accession>
<dbReference type="NCBIfam" id="TIGR00835">
    <property type="entry name" value="agcS"/>
    <property type="match status" value="1"/>
</dbReference>
<evidence type="ECO:0000313" key="8">
    <source>
        <dbReference type="EMBL" id="CAG7600467.1"/>
    </source>
</evidence>
<feature type="transmembrane region" description="Helical" evidence="7">
    <location>
        <begin position="147"/>
        <end position="169"/>
    </location>
</feature>
<feature type="transmembrane region" description="Helical" evidence="7">
    <location>
        <begin position="69"/>
        <end position="93"/>
    </location>
</feature>
<evidence type="ECO:0000256" key="5">
    <source>
        <dbReference type="ARBA" id="ARBA00022989"/>
    </source>
</evidence>
<evidence type="ECO:0000256" key="4">
    <source>
        <dbReference type="ARBA" id="ARBA00022692"/>
    </source>
</evidence>
<evidence type="ECO:0000313" key="9">
    <source>
        <dbReference type="Proteomes" id="UP000837675"/>
    </source>
</evidence>
<name>A0A8S4C4E8_9ACAR</name>
<feature type="transmembrane region" description="Helical" evidence="7">
    <location>
        <begin position="181"/>
        <end position="200"/>
    </location>
</feature>
<gene>
    <name evidence="8" type="ORF">MHYMCMPASI_01182</name>
</gene>
<feature type="transmembrane region" description="Helical" evidence="7">
    <location>
        <begin position="404"/>
        <end position="424"/>
    </location>
</feature>
<dbReference type="Pfam" id="PF01235">
    <property type="entry name" value="Na_Ala_symp"/>
    <property type="match status" value="1"/>
</dbReference>
<dbReference type="InterPro" id="IPR001463">
    <property type="entry name" value="Na/Ala_symport"/>
</dbReference>
<comment type="caution">
    <text evidence="8">The sequence shown here is derived from an EMBL/GenBank/DDBJ whole genome shotgun (WGS) entry which is preliminary data.</text>
</comment>
<reference evidence="8" key="1">
    <citation type="submission" date="2021-06" db="EMBL/GenBank/DDBJ databases">
        <authorList>
            <person name="Nardi T."/>
            <person name="Nardi T."/>
        </authorList>
    </citation>
    <scope>NUCLEOTIDE SEQUENCE</scope>
</reference>
<dbReference type="PRINTS" id="PR00175">
    <property type="entry name" value="NAALASMPORT"/>
</dbReference>
<dbReference type="Proteomes" id="UP000837675">
    <property type="component" value="Unassembled WGS sequence"/>
</dbReference>
<dbReference type="GO" id="GO:0005283">
    <property type="term" value="F:amino acid:sodium symporter activity"/>
    <property type="evidence" value="ECO:0007669"/>
    <property type="project" value="InterPro"/>
</dbReference>
<feature type="transmembrane region" description="Helical" evidence="7">
    <location>
        <begin position="99"/>
        <end position="120"/>
    </location>
</feature>
<evidence type="ECO:0000256" key="2">
    <source>
        <dbReference type="ARBA" id="ARBA00022448"/>
    </source>
</evidence>
<keyword evidence="2" id="KW-0813">Transport</keyword>
<feature type="transmembrane region" description="Helical" evidence="7">
    <location>
        <begin position="15"/>
        <end position="33"/>
    </location>
</feature>
<keyword evidence="3" id="KW-1003">Cell membrane</keyword>
<feature type="transmembrane region" description="Helical" evidence="7">
    <location>
        <begin position="301"/>
        <end position="324"/>
    </location>
</feature>
<keyword evidence="9" id="KW-1185">Reference proteome</keyword>
<dbReference type="GO" id="GO:0005886">
    <property type="term" value="C:plasma membrane"/>
    <property type="evidence" value="ECO:0007669"/>
    <property type="project" value="UniProtKB-SubCell"/>
</dbReference>
<sequence>MHHFFNFLELLDNLLWNYLALAIILFAGLYFTIKSRFYQIKVILNIKTHFKSLIADADKNKAGIHPIKLYFASLGGMVGIGNLVAVMSTVTIGGPGSLIWLWIASFMGMIVKYSEIYLGIKHRKANTKNGYDGGPMYYLEKAFCNKVIPIIFCLLFCVYGAEVSQFLIITDTFITTFNMNRIVVISTLLGLILLSALGGVKRLANICSVLLPPFLAIYILIAIYIFILNLEKLPDLFLSIVTSAFTSHASIGGFVGSTVLLAAHYGVSRAVYSGDIGIGYDATVLSESQTEYPEKQARMAIFALFADTMLCTISVLIVLLTGVWNITNIKLSEYIILGLSTVIPYAEIFMAIVFFIAGFTTIIGYLVVGQKCAKFINKRYGHIIYILYVILAFIFFSFHDQSMVMLLMSVSGGSLLILNLLGLFKLRNQIKFPEND</sequence>
<keyword evidence="6 7" id="KW-0472">Membrane</keyword>
<dbReference type="PANTHER" id="PTHR30330">
    <property type="entry name" value="AGSS FAMILY TRANSPORTER, SODIUM-ALANINE"/>
    <property type="match status" value="1"/>
</dbReference>
<feature type="transmembrane region" description="Helical" evidence="7">
    <location>
        <begin position="209"/>
        <end position="230"/>
    </location>
</feature>
<feature type="transmembrane region" description="Helical" evidence="7">
    <location>
        <begin position="344"/>
        <end position="368"/>
    </location>
</feature>
<evidence type="ECO:0000256" key="6">
    <source>
        <dbReference type="ARBA" id="ARBA00023136"/>
    </source>
</evidence>
<evidence type="ECO:0000256" key="3">
    <source>
        <dbReference type="ARBA" id="ARBA00022475"/>
    </source>
</evidence>
<organism evidence="8 9">
    <name type="scientific">Hyalomma marginatum</name>
    <dbReference type="NCBI Taxonomy" id="34627"/>
    <lineage>
        <taxon>Eukaryota</taxon>
        <taxon>Metazoa</taxon>
        <taxon>Ecdysozoa</taxon>
        <taxon>Arthropoda</taxon>
        <taxon>Chelicerata</taxon>
        <taxon>Arachnida</taxon>
        <taxon>Acari</taxon>
        <taxon>Parasitiformes</taxon>
        <taxon>Ixodida</taxon>
        <taxon>Ixodoidea</taxon>
        <taxon>Ixodidae</taxon>
        <taxon>Hyalomminae</taxon>
        <taxon>Hyalomma</taxon>
    </lineage>
</organism>
<feature type="transmembrane region" description="Helical" evidence="7">
    <location>
        <begin position="236"/>
        <end position="263"/>
    </location>
</feature>
<comment type="subcellular location">
    <subcellularLocation>
        <location evidence="1">Cell membrane</location>
        <topology evidence="1">Multi-pass membrane protein</topology>
    </subcellularLocation>
</comment>
<keyword evidence="5 7" id="KW-1133">Transmembrane helix</keyword>
<evidence type="ECO:0000256" key="7">
    <source>
        <dbReference type="SAM" id="Phobius"/>
    </source>
</evidence>
<evidence type="ECO:0000256" key="1">
    <source>
        <dbReference type="ARBA" id="ARBA00004651"/>
    </source>
</evidence>
<dbReference type="Gene3D" id="1.20.1740.10">
    <property type="entry name" value="Amino acid/polyamine transporter I"/>
    <property type="match status" value="1"/>
</dbReference>